<feature type="domain" description="EF-hand" evidence="8">
    <location>
        <begin position="45"/>
        <end position="80"/>
    </location>
</feature>
<dbReference type="Gene3D" id="2.30.29.30">
    <property type="entry name" value="Pleckstrin-homology domain (PH domain)/Phosphotyrosine-binding domain (PTB)"/>
    <property type="match status" value="1"/>
</dbReference>
<dbReference type="InterPro" id="IPR018247">
    <property type="entry name" value="EF_Hand_1_Ca_BS"/>
</dbReference>
<dbReference type="GO" id="GO:0005085">
    <property type="term" value="F:guanyl-nucleotide exchange factor activity"/>
    <property type="evidence" value="ECO:0007669"/>
    <property type="project" value="InterPro"/>
</dbReference>
<dbReference type="CDD" id="cd00160">
    <property type="entry name" value="RhoGEF"/>
    <property type="match status" value="1"/>
</dbReference>
<feature type="domain" description="DH" evidence="6">
    <location>
        <begin position="1110"/>
        <end position="1283"/>
    </location>
</feature>
<dbReference type="Pfam" id="PF12763">
    <property type="entry name" value="EH"/>
    <property type="match status" value="2"/>
</dbReference>
<dbReference type="PROSITE" id="PS50010">
    <property type="entry name" value="DH_2"/>
    <property type="match status" value="1"/>
</dbReference>
<dbReference type="GO" id="GO:0060090">
    <property type="term" value="F:molecular adaptor activity"/>
    <property type="evidence" value="ECO:0007669"/>
    <property type="project" value="TreeGrafter"/>
</dbReference>
<dbReference type="PROSITE" id="PS50031">
    <property type="entry name" value="EH"/>
    <property type="match status" value="2"/>
</dbReference>
<evidence type="ECO:0000313" key="9">
    <source>
        <dbReference type="EMBL" id="RCN31998.1"/>
    </source>
</evidence>
<dbReference type="CDD" id="cd11837">
    <property type="entry name" value="SH3_Intersectin_2"/>
    <property type="match status" value="1"/>
</dbReference>
<keyword evidence="1 3" id="KW-0728">SH3 domain</keyword>
<dbReference type="PROSITE" id="PS50222">
    <property type="entry name" value="EF_HAND_2"/>
    <property type="match status" value="2"/>
</dbReference>
<dbReference type="GO" id="GO:0005509">
    <property type="term" value="F:calcium ion binding"/>
    <property type="evidence" value="ECO:0007669"/>
    <property type="project" value="InterPro"/>
</dbReference>
<dbReference type="InterPro" id="IPR011992">
    <property type="entry name" value="EF-hand-dom_pair"/>
</dbReference>
<feature type="domain" description="EF-hand" evidence="8">
    <location>
        <begin position="216"/>
        <end position="251"/>
    </location>
</feature>
<dbReference type="CDD" id="cd06503">
    <property type="entry name" value="ATP-synt_Fo_b"/>
    <property type="match status" value="1"/>
</dbReference>
<evidence type="ECO:0000313" key="10">
    <source>
        <dbReference type="Proteomes" id="UP000252519"/>
    </source>
</evidence>
<dbReference type="SUPFAM" id="SSF48065">
    <property type="entry name" value="DBL homology domain (DH-domain)"/>
    <property type="match status" value="1"/>
</dbReference>
<sequence length="1539" mass="171887">MNAANPWEVSVAEHQANCAQFASLYPQNGRIDGNTARNVLMKSNLPPQLLAQIWALADTNHDGMLDVREFSIAMRLTRNCLAGLPLPPTLPPSLMQVPAGSGPPQVMPHINTMTQPNAMFTPDASKIPYGASPMQPAPPTFPVYHTAPAGMMGRRPSQPQNGGSTPNLAQGKQCANWTIPHQAKLRYSQQFNQHDKQRVGFLTGQAGRSALGMSGLPTTALAHIWTLSDVNKDGKLTVDEFCIAMHLIDMSKAGYALPDQTPPELVQMCGLSRSANNSPQLEPGAPPAQKSPALKTFEDKRMDNFARGQAELERRRQVLMEEENRRRAEVEKREREEAERKERERLEKERQREMERQAELERLRQLEEARIEQEMKRQAEREAARKEAERQRQIEAEKMRLKEMQAQKQREAELTAQRQQRQKTLTFQLQALSEKAVDTDSNVTKARDRIAEITHEIEGMRDQRDEKMRRIAELQANNQQLSVQAQELAHQLLQLQSANKETVARKTELEELRKRRDAAKVIVAEAAVQLEATRARTAAQIAEAEKKTEEYDSARAELVKAREDYRKVLNKLADLQTQARTKLSEKDAENARLAAEAKAKEDTEREQESKRRAAEEAAHNVQAQAFGEVFSAQTVQATASAPAQAAQNSVPVVKQDSVSGNALPLASAGGTTKYRALFEFAARSEDELSFQPGDVILVFESHAAEPGWKAGQIRDKVGWFPEAFAEPIAPVNTAVSQPIQNMPPNVTPSPSLDRIPEEAVVKSVSTPKEAAPPEAATVICKCVAQFPWKARNEGDLSFSKGDPIDIIEQQEMKWRGRKADGSIGWFPKSYVRIVNQGTAPSSQSSSVTQSLDQSTPVAGSPTAGSATPTGKNATGSGSNSRQMSQSGSAQQVNIPQSQSKHSIGSQSSKAAESHQAPAVEWYVAMFDFEAVEPTDLSLKVGDRIMVLERKDDWWRGRCNGREGIFPANYVQKCETPTGATIPILCRARAVADFEATAANQLSLKTGDVVCVREKSSTGWWEGELVRDEHTNEPPPHQPTVSIARPVESLYEVPPTEEELMADSEYYAIPPGPSSPSQLYDVPPIVEENSVQFNKLAEVINFHSSVIRRRSINRFLQELLSTEERYLGDLLLAKKLFHDNLIKLPYRNEVETIFRHWDQLIEVSRRVYVRLKDCDSPGQVFISEIDSLSVFVAFCSHQQVALDTLNQLITHPDAQQMYAKCTASIAARGMSLNTFLLMPLGRVTRYPLLIEKILKECDPHGNLHQDLDTALQLLRALVSEVNRAVTEEENIFLLCWAQSHIKCPPSLKLEFTSHTRLLPNSFKISKTTEKHFTLYKQPMLLSNLKVVPSNDESTLNLKHGNETICFRCTNGNARRLWTTQLEQAIDLYAITVAEQEHGRKSSTNGKVIGRLLVEVMNLQNINTKILESTPHVLRVSLGKANETFDVDLAKKSDLHLSTQFPFESTSLHFSIALLQKNLYSPDVPLLGERSVALGDLIRESSYHRGPLIKPIQLRRDIRDKTKPVETVTVKFVVQMFDANM</sequence>
<organism evidence="9 10">
    <name type="scientific">Ancylostoma caninum</name>
    <name type="common">Dog hookworm</name>
    <dbReference type="NCBI Taxonomy" id="29170"/>
    <lineage>
        <taxon>Eukaryota</taxon>
        <taxon>Metazoa</taxon>
        <taxon>Ecdysozoa</taxon>
        <taxon>Nematoda</taxon>
        <taxon>Chromadorea</taxon>
        <taxon>Rhabditida</taxon>
        <taxon>Rhabditina</taxon>
        <taxon>Rhabditomorpha</taxon>
        <taxon>Strongyloidea</taxon>
        <taxon>Ancylostomatidae</taxon>
        <taxon>Ancylostomatinae</taxon>
        <taxon>Ancylostoma</taxon>
    </lineage>
</organism>
<dbReference type="Pfam" id="PF00018">
    <property type="entry name" value="SH3_1"/>
    <property type="match status" value="4"/>
</dbReference>
<dbReference type="InterPro" id="IPR002048">
    <property type="entry name" value="EF_hand_dom"/>
</dbReference>
<accession>A0A368FKE2</accession>
<dbReference type="Pfam" id="PF00621">
    <property type="entry name" value="RhoGEF"/>
    <property type="match status" value="1"/>
</dbReference>
<dbReference type="GO" id="GO:0150007">
    <property type="term" value="P:clathrin-dependent synaptic vesicle endocytosis"/>
    <property type="evidence" value="ECO:0007669"/>
    <property type="project" value="TreeGrafter"/>
</dbReference>
<feature type="domain" description="SH3" evidence="5">
    <location>
        <begin position="982"/>
        <end position="1054"/>
    </location>
</feature>
<protein>
    <submittedName>
        <fullName evidence="9">SH3 domain protein</fullName>
    </submittedName>
</protein>
<dbReference type="InterPro" id="IPR011993">
    <property type="entry name" value="PH-like_dom_sf"/>
</dbReference>
<feature type="compositionally biased region" description="Polar residues" evidence="4">
    <location>
        <begin position="862"/>
        <end position="895"/>
    </location>
</feature>
<keyword evidence="2" id="KW-0106">Calcium</keyword>
<evidence type="ECO:0000259" key="7">
    <source>
        <dbReference type="PROSITE" id="PS50031"/>
    </source>
</evidence>
<dbReference type="GO" id="GO:0097708">
    <property type="term" value="C:intracellular vesicle"/>
    <property type="evidence" value="ECO:0007669"/>
    <property type="project" value="TreeGrafter"/>
</dbReference>
<keyword evidence="10" id="KW-1185">Reference proteome</keyword>
<feature type="region of interest" description="Disordered" evidence="4">
    <location>
        <begin position="377"/>
        <end position="396"/>
    </location>
</feature>
<dbReference type="STRING" id="29170.A0A368FKE2"/>
<dbReference type="PROSITE" id="PS50002">
    <property type="entry name" value="SH3"/>
    <property type="match status" value="4"/>
</dbReference>
<reference evidence="9 10" key="1">
    <citation type="submission" date="2014-10" db="EMBL/GenBank/DDBJ databases">
        <title>Draft genome of the hookworm Ancylostoma caninum.</title>
        <authorList>
            <person name="Mitreva M."/>
        </authorList>
    </citation>
    <scope>NUCLEOTIDE SEQUENCE [LARGE SCALE GENOMIC DNA]</scope>
    <source>
        <strain evidence="9 10">Baltimore</strain>
    </source>
</reference>
<dbReference type="InterPro" id="IPR036028">
    <property type="entry name" value="SH3-like_dom_sf"/>
</dbReference>
<dbReference type="PRINTS" id="PR00452">
    <property type="entry name" value="SH3DOMAIN"/>
</dbReference>
<proteinExistence type="predicted"/>
<dbReference type="Gene3D" id="1.20.900.10">
    <property type="entry name" value="Dbl homology (DH) domain"/>
    <property type="match status" value="1"/>
</dbReference>
<dbReference type="SMART" id="SM00326">
    <property type="entry name" value="SH3"/>
    <property type="match status" value="4"/>
</dbReference>
<dbReference type="InterPro" id="IPR000261">
    <property type="entry name" value="EH_dom"/>
</dbReference>
<feature type="domain" description="EH" evidence="7">
    <location>
        <begin position="21"/>
        <end position="101"/>
    </location>
</feature>
<dbReference type="PROSITE" id="PS00018">
    <property type="entry name" value="EF_HAND_1"/>
    <property type="match status" value="2"/>
</dbReference>
<name>A0A368FKE2_ANCCA</name>
<feature type="compositionally biased region" description="Low complexity" evidence="4">
    <location>
        <begin position="896"/>
        <end position="908"/>
    </location>
</feature>
<evidence type="ECO:0000256" key="2">
    <source>
        <dbReference type="ARBA" id="ARBA00022837"/>
    </source>
</evidence>
<evidence type="ECO:0000259" key="5">
    <source>
        <dbReference type="PROSITE" id="PS50002"/>
    </source>
</evidence>
<feature type="domain" description="EH" evidence="7">
    <location>
        <begin position="183"/>
        <end position="267"/>
    </location>
</feature>
<evidence type="ECO:0000256" key="3">
    <source>
        <dbReference type="PROSITE-ProRule" id="PRU00192"/>
    </source>
</evidence>
<dbReference type="Proteomes" id="UP000252519">
    <property type="component" value="Unassembled WGS sequence"/>
</dbReference>
<dbReference type="InterPro" id="IPR001849">
    <property type="entry name" value="PH_domain"/>
</dbReference>
<evidence type="ECO:0000259" key="8">
    <source>
        <dbReference type="PROSITE" id="PS50222"/>
    </source>
</evidence>
<dbReference type="Pfam" id="PF16652">
    <property type="entry name" value="PH_13"/>
    <property type="match status" value="1"/>
</dbReference>
<feature type="region of interest" description="Disordered" evidence="4">
    <location>
        <begin position="837"/>
        <end position="911"/>
    </location>
</feature>
<gene>
    <name evidence="9" type="ORF">ANCCAN_22204</name>
</gene>
<dbReference type="SMART" id="SM00027">
    <property type="entry name" value="EH"/>
    <property type="match status" value="2"/>
</dbReference>
<dbReference type="EMBL" id="JOJR01001178">
    <property type="protein sequence ID" value="RCN31998.1"/>
    <property type="molecule type" value="Genomic_DNA"/>
</dbReference>
<dbReference type="GO" id="GO:0005737">
    <property type="term" value="C:cytoplasm"/>
    <property type="evidence" value="ECO:0007669"/>
    <property type="project" value="TreeGrafter"/>
</dbReference>
<dbReference type="PANTHER" id="PTHR11216:SF170">
    <property type="entry name" value="DYNAMIN ASSOCIATED PROTEIN 160, ISOFORM D"/>
    <property type="match status" value="1"/>
</dbReference>
<dbReference type="SMART" id="SM00325">
    <property type="entry name" value="RhoGEF"/>
    <property type="match status" value="1"/>
</dbReference>
<dbReference type="PANTHER" id="PTHR11216">
    <property type="entry name" value="EH DOMAIN"/>
    <property type="match status" value="1"/>
</dbReference>
<dbReference type="SUPFAM" id="SSF47473">
    <property type="entry name" value="EF-hand"/>
    <property type="match status" value="2"/>
</dbReference>
<dbReference type="InterPro" id="IPR001452">
    <property type="entry name" value="SH3_domain"/>
</dbReference>
<dbReference type="InterPro" id="IPR035899">
    <property type="entry name" value="DBL_dom_sf"/>
</dbReference>
<evidence type="ECO:0000259" key="6">
    <source>
        <dbReference type="PROSITE" id="PS50010"/>
    </source>
</evidence>
<dbReference type="Gene3D" id="2.30.30.40">
    <property type="entry name" value="SH3 Domains"/>
    <property type="match status" value="4"/>
</dbReference>
<evidence type="ECO:0000256" key="1">
    <source>
        <dbReference type="ARBA" id="ARBA00022443"/>
    </source>
</evidence>
<dbReference type="Gene3D" id="1.10.238.10">
    <property type="entry name" value="EF-hand"/>
    <property type="match status" value="2"/>
</dbReference>
<comment type="caution">
    <text evidence="9">The sequence shown here is derived from an EMBL/GenBank/DDBJ whole genome shotgun (WGS) entry which is preliminary data.</text>
</comment>
<feature type="region of interest" description="Disordered" evidence="4">
    <location>
        <begin position="323"/>
        <end position="355"/>
    </location>
</feature>
<dbReference type="SUPFAM" id="SSF50044">
    <property type="entry name" value="SH3-domain"/>
    <property type="match status" value="4"/>
</dbReference>
<dbReference type="SMART" id="SM00054">
    <property type="entry name" value="EFh"/>
    <property type="match status" value="2"/>
</dbReference>
<dbReference type="GO" id="GO:0042734">
    <property type="term" value="C:presynaptic membrane"/>
    <property type="evidence" value="ECO:0007669"/>
    <property type="project" value="TreeGrafter"/>
</dbReference>
<feature type="region of interest" description="Disordered" evidence="4">
    <location>
        <begin position="582"/>
        <end position="618"/>
    </location>
</feature>
<feature type="compositionally biased region" description="Low complexity" evidence="4">
    <location>
        <begin position="841"/>
        <end position="854"/>
    </location>
</feature>
<feature type="domain" description="SH3" evidence="5">
    <location>
        <begin position="917"/>
        <end position="975"/>
    </location>
</feature>
<dbReference type="InterPro" id="IPR000219">
    <property type="entry name" value="DH_dom"/>
</dbReference>
<dbReference type="CDD" id="cd11836">
    <property type="entry name" value="SH3_Intersectin_1"/>
    <property type="match status" value="1"/>
</dbReference>
<evidence type="ECO:0000256" key="4">
    <source>
        <dbReference type="SAM" id="MobiDB-lite"/>
    </source>
</evidence>
<feature type="domain" description="SH3" evidence="5">
    <location>
        <begin position="777"/>
        <end position="836"/>
    </location>
</feature>
<dbReference type="OrthoDB" id="2015333at2759"/>
<feature type="domain" description="SH3" evidence="5">
    <location>
        <begin position="669"/>
        <end position="730"/>
    </location>
</feature>
<dbReference type="CDD" id="cd00052">
    <property type="entry name" value="EH"/>
    <property type="match status" value="2"/>
</dbReference>